<organism evidence="1 2">
    <name type="scientific">Galdieria sulphuraria</name>
    <name type="common">Red alga</name>
    <dbReference type="NCBI Taxonomy" id="130081"/>
    <lineage>
        <taxon>Eukaryota</taxon>
        <taxon>Rhodophyta</taxon>
        <taxon>Bangiophyceae</taxon>
        <taxon>Galdieriales</taxon>
        <taxon>Galdieriaceae</taxon>
        <taxon>Galdieria</taxon>
    </lineage>
</organism>
<name>M2WRG3_GALSU</name>
<dbReference type="Gramene" id="EME26390">
    <property type="protein sequence ID" value="EME26390"/>
    <property type="gene ID" value="Gasu_59520"/>
</dbReference>
<reference evidence="2" key="1">
    <citation type="journal article" date="2013" name="Science">
        <title>Gene transfer from bacteria and archaea facilitated evolution of an extremophilic eukaryote.</title>
        <authorList>
            <person name="Schonknecht G."/>
            <person name="Chen W.H."/>
            <person name="Ternes C.M."/>
            <person name="Barbier G.G."/>
            <person name="Shrestha R.P."/>
            <person name="Stanke M."/>
            <person name="Brautigam A."/>
            <person name="Baker B.J."/>
            <person name="Banfield J.F."/>
            <person name="Garavito R.M."/>
            <person name="Carr K."/>
            <person name="Wilkerson C."/>
            <person name="Rensing S.A."/>
            <person name="Gagneul D."/>
            <person name="Dickenson N.E."/>
            <person name="Oesterhelt C."/>
            <person name="Lercher M.J."/>
            <person name="Weber A.P."/>
        </authorList>
    </citation>
    <scope>NUCLEOTIDE SEQUENCE [LARGE SCALE GENOMIC DNA]</scope>
    <source>
        <strain evidence="2">074W</strain>
    </source>
</reference>
<protein>
    <submittedName>
        <fullName evidence="1">Uncharacterized protein</fullName>
    </submittedName>
</protein>
<dbReference type="RefSeq" id="XP_005702910.1">
    <property type="nucleotide sequence ID" value="XM_005702853.1"/>
</dbReference>
<dbReference type="Proteomes" id="UP000030680">
    <property type="component" value="Unassembled WGS sequence"/>
</dbReference>
<evidence type="ECO:0000313" key="2">
    <source>
        <dbReference type="Proteomes" id="UP000030680"/>
    </source>
</evidence>
<proteinExistence type="predicted"/>
<dbReference type="GeneID" id="17085378"/>
<dbReference type="AlphaFoldDB" id="M2WRG3"/>
<sequence>MNHKVVLFREDTRLEDNLINLLKDLYDFQEPCRDNTPWLYFVERLERFLEICRTPKEKWYLESLIIIFQLHHFVNYQHISYSVLEFSRWLSCVDKATTLSHDCTDNNFCAICKKYLLQVTTALFIRISFYGGHSLMLESIDRNPVISLYSDEFYSYTLSSFLGTEPLLALSIWCDYSSFSQHEKETSWDTFLQSVCQTKESRVENHEKTYGVECWKAVWIRPTLKWWSTWKNFESNRSKNRSLLLDMLYQLVVYSCIYVASK</sequence>
<dbReference type="KEGG" id="gsl:Gasu_59520"/>
<keyword evidence="2" id="KW-1185">Reference proteome</keyword>
<accession>M2WRG3</accession>
<dbReference type="EMBL" id="KB454550">
    <property type="protein sequence ID" value="EME26390.1"/>
    <property type="molecule type" value="Genomic_DNA"/>
</dbReference>
<gene>
    <name evidence="1" type="ORF">Gasu_59520</name>
</gene>
<evidence type="ECO:0000313" key="1">
    <source>
        <dbReference type="EMBL" id="EME26390.1"/>
    </source>
</evidence>
<dbReference type="OrthoDB" id="10371610at2759"/>